<evidence type="ECO:0000313" key="11">
    <source>
        <dbReference type="Proteomes" id="UP000675284"/>
    </source>
</evidence>
<protein>
    <submittedName>
        <fullName evidence="10">MFS transporter</fullName>
    </submittedName>
</protein>
<feature type="transmembrane region" description="Helical" evidence="8">
    <location>
        <begin position="139"/>
        <end position="157"/>
    </location>
</feature>
<dbReference type="GO" id="GO:0005886">
    <property type="term" value="C:plasma membrane"/>
    <property type="evidence" value="ECO:0007669"/>
    <property type="project" value="UniProtKB-SubCell"/>
</dbReference>
<dbReference type="InterPro" id="IPR020846">
    <property type="entry name" value="MFS_dom"/>
</dbReference>
<sequence length="396" mass="43943">MKDLLVSAATRYYLYTMILFWCALIVVSSVYVSTPLSHTLSMYFHVSLSEAAWISSSFSMFYAIGFLFFTPFTNRIGEKQMIVFGLVMLTICTVSIGYSDNFQTLLVLRALQGFFAATFAPTALSYVFEVFPPSKRIMVIGYISFGYVLAGIIGQSLSDVINQTLDWHAVFYFFACIYGLSAILVAWLLPATSPSKRDGMMKKYIEQLSRIFRRKQLLYCYLITIMLLLTFLGMYTVLGDYLRSSPYHLTTQEVFYVRVLGVIGMLCSPFAVKAVKIIGELAMLRCSLAMASSGLLLLSLSNHLIVTILTSIWYVAGISFTFPIIMTIIGNLGGKERAAASSMYAFILFVGASLGPIISLKLLEIGGYILTFLILSCCLLIALGAGFLLKISRPKA</sequence>
<dbReference type="InterPro" id="IPR036259">
    <property type="entry name" value="MFS_trans_sf"/>
</dbReference>
<dbReference type="InterPro" id="IPR011701">
    <property type="entry name" value="MFS"/>
</dbReference>
<dbReference type="AlphaFoldDB" id="A0A941DWB8"/>
<accession>A0A941DWB8</accession>
<feature type="transmembrane region" description="Helical" evidence="8">
    <location>
        <begin position="312"/>
        <end position="332"/>
    </location>
</feature>
<dbReference type="CDD" id="cd17324">
    <property type="entry name" value="MFS_NepI_like"/>
    <property type="match status" value="1"/>
</dbReference>
<evidence type="ECO:0000256" key="1">
    <source>
        <dbReference type="ARBA" id="ARBA00004651"/>
    </source>
</evidence>
<keyword evidence="3" id="KW-0813">Transport</keyword>
<dbReference type="Pfam" id="PF07690">
    <property type="entry name" value="MFS_1"/>
    <property type="match status" value="1"/>
</dbReference>
<dbReference type="RefSeq" id="WP_166530531.1">
    <property type="nucleotide sequence ID" value="NZ_CP115959.1"/>
</dbReference>
<feature type="transmembrane region" description="Helical" evidence="8">
    <location>
        <begin position="255"/>
        <end position="275"/>
    </location>
</feature>
<evidence type="ECO:0000256" key="4">
    <source>
        <dbReference type="ARBA" id="ARBA00022475"/>
    </source>
</evidence>
<feature type="transmembrane region" description="Helical" evidence="8">
    <location>
        <begin position="12"/>
        <end position="31"/>
    </location>
</feature>
<comment type="caution">
    <text evidence="10">The sequence shown here is derived from an EMBL/GenBank/DDBJ whole genome shotgun (WGS) entry which is preliminary data.</text>
</comment>
<feature type="transmembrane region" description="Helical" evidence="8">
    <location>
        <begin position="51"/>
        <end position="69"/>
    </location>
</feature>
<evidence type="ECO:0000256" key="7">
    <source>
        <dbReference type="ARBA" id="ARBA00023136"/>
    </source>
</evidence>
<evidence type="ECO:0000256" key="2">
    <source>
        <dbReference type="ARBA" id="ARBA00008335"/>
    </source>
</evidence>
<keyword evidence="4" id="KW-1003">Cell membrane</keyword>
<keyword evidence="7 8" id="KW-0472">Membrane</keyword>
<dbReference type="PANTHER" id="PTHR43271:SF2">
    <property type="entry name" value="BLL2771 PROTEIN"/>
    <property type="match status" value="1"/>
</dbReference>
<dbReference type="GO" id="GO:0022857">
    <property type="term" value="F:transmembrane transporter activity"/>
    <property type="evidence" value="ECO:0007669"/>
    <property type="project" value="InterPro"/>
</dbReference>
<dbReference type="PANTHER" id="PTHR43271">
    <property type="entry name" value="BLL2771 PROTEIN"/>
    <property type="match status" value="1"/>
</dbReference>
<dbReference type="EMBL" id="JAGSOT010000037">
    <property type="protein sequence ID" value="MBR7796896.1"/>
    <property type="molecule type" value="Genomic_DNA"/>
</dbReference>
<feature type="transmembrane region" description="Helical" evidence="8">
    <location>
        <begin position="344"/>
        <end position="363"/>
    </location>
</feature>
<keyword evidence="11" id="KW-1185">Reference proteome</keyword>
<dbReference type="Proteomes" id="UP000675284">
    <property type="component" value="Unassembled WGS sequence"/>
</dbReference>
<feature type="transmembrane region" description="Helical" evidence="8">
    <location>
        <begin position="105"/>
        <end position="127"/>
    </location>
</feature>
<comment type="similarity">
    <text evidence="2">Belongs to the major facilitator superfamily.</text>
</comment>
<gene>
    <name evidence="10" type="ORF">KCX74_12670</name>
</gene>
<dbReference type="Gene3D" id="1.20.1250.20">
    <property type="entry name" value="MFS general substrate transporter like domains"/>
    <property type="match status" value="1"/>
</dbReference>
<dbReference type="SUPFAM" id="SSF103473">
    <property type="entry name" value="MFS general substrate transporter"/>
    <property type="match status" value="1"/>
</dbReference>
<keyword evidence="6 8" id="KW-1133">Transmembrane helix</keyword>
<keyword evidence="5 8" id="KW-0812">Transmembrane</keyword>
<feature type="transmembrane region" description="Helical" evidence="8">
    <location>
        <begin position="81"/>
        <end position="99"/>
    </location>
</feature>
<dbReference type="PROSITE" id="PS50850">
    <property type="entry name" value="MFS"/>
    <property type="match status" value="1"/>
</dbReference>
<proteinExistence type="inferred from homology"/>
<evidence type="ECO:0000313" key="10">
    <source>
        <dbReference type="EMBL" id="MBR7796896.1"/>
    </source>
</evidence>
<evidence type="ECO:0000256" key="6">
    <source>
        <dbReference type="ARBA" id="ARBA00022989"/>
    </source>
</evidence>
<evidence type="ECO:0000256" key="5">
    <source>
        <dbReference type="ARBA" id="ARBA00022692"/>
    </source>
</evidence>
<feature type="transmembrane region" description="Helical" evidence="8">
    <location>
        <begin position="217"/>
        <end position="235"/>
    </location>
</feature>
<comment type="subcellular location">
    <subcellularLocation>
        <location evidence="1">Cell membrane</location>
        <topology evidence="1">Multi-pass membrane protein</topology>
    </subcellularLocation>
</comment>
<name>A0A941DWB8_9BACI</name>
<evidence type="ECO:0000256" key="8">
    <source>
        <dbReference type="SAM" id="Phobius"/>
    </source>
</evidence>
<evidence type="ECO:0000256" key="3">
    <source>
        <dbReference type="ARBA" id="ARBA00022448"/>
    </source>
</evidence>
<feature type="transmembrane region" description="Helical" evidence="8">
    <location>
        <begin position="287"/>
        <end position="306"/>
    </location>
</feature>
<feature type="domain" description="Major facilitator superfamily (MFS) profile" evidence="9">
    <location>
        <begin position="15"/>
        <end position="394"/>
    </location>
</feature>
<feature type="transmembrane region" description="Helical" evidence="8">
    <location>
        <begin position="369"/>
        <end position="389"/>
    </location>
</feature>
<feature type="transmembrane region" description="Helical" evidence="8">
    <location>
        <begin position="169"/>
        <end position="192"/>
    </location>
</feature>
<organism evidence="10 11">
    <name type="scientific">Virgibacillus salarius</name>
    <dbReference type="NCBI Taxonomy" id="447199"/>
    <lineage>
        <taxon>Bacteria</taxon>
        <taxon>Bacillati</taxon>
        <taxon>Bacillota</taxon>
        <taxon>Bacilli</taxon>
        <taxon>Bacillales</taxon>
        <taxon>Bacillaceae</taxon>
        <taxon>Virgibacillus</taxon>
    </lineage>
</organism>
<evidence type="ECO:0000259" key="9">
    <source>
        <dbReference type="PROSITE" id="PS50850"/>
    </source>
</evidence>
<reference evidence="10" key="1">
    <citation type="submission" date="2021-04" db="EMBL/GenBank/DDBJ databases">
        <title>Isolation and polyphasic classification of algal microorganism.</title>
        <authorList>
            <person name="Wang S."/>
        </authorList>
    </citation>
    <scope>NUCLEOTIDE SEQUENCE</scope>
    <source>
        <strain evidence="10">720a</strain>
    </source>
</reference>